<name>A0ACC3A3C7_9EURO</name>
<comment type="caution">
    <text evidence="1">The sequence shown here is derived from an EMBL/GenBank/DDBJ whole genome shotgun (WGS) entry which is preliminary data.</text>
</comment>
<dbReference type="EMBL" id="JAPDRQ010000114">
    <property type="protein sequence ID" value="KAJ9654709.1"/>
    <property type="molecule type" value="Genomic_DNA"/>
</dbReference>
<sequence length="300" mass="33849">MVRQYNLDQTFVHKTTHHEYHIQWTRVGNTTSPALIFIHGTPWSSVVWHNLVTSLSTRYNIYIYDHPGFGNSPPYRRLVNGENDDRVDLDGSLMLRAEASAALFKHWDLANPPHVVAHDNGGLVSLRLLLQHGFSFASLCLIDVVAIGPFGLPFFKLVAENESVFTAIPPVMVEGLVRAYVRSATYKSMSQEIEDMLSAPWLTDGSQGSKRFLQEMIQAHNRDTSDVENKYDRAGEQSPIKIIWGKDDAWLPVDIAERLKKALNAEDLAIIEEAGHLVHFDQPSRLALEVGLWLSKHSKN</sequence>
<accession>A0ACC3A3C7</accession>
<evidence type="ECO:0000313" key="1">
    <source>
        <dbReference type="EMBL" id="KAJ9654709.1"/>
    </source>
</evidence>
<organism evidence="1 2">
    <name type="scientific">Neophaeococcomyces mojaviensis</name>
    <dbReference type="NCBI Taxonomy" id="3383035"/>
    <lineage>
        <taxon>Eukaryota</taxon>
        <taxon>Fungi</taxon>
        <taxon>Dikarya</taxon>
        <taxon>Ascomycota</taxon>
        <taxon>Pezizomycotina</taxon>
        <taxon>Eurotiomycetes</taxon>
        <taxon>Chaetothyriomycetidae</taxon>
        <taxon>Chaetothyriales</taxon>
        <taxon>Chaetothyriales incertae sedis</taxon>
        <taxon>Neophaeococcomyces</taxon>
    </lineage>
</organism>
<evidence type="ECO:0000313" key="2">
    <source>
        <dbReference type="Proteomes" id="UP001172386"/>
    </source>
</evidence>
<reference evidence="1" key="1">
    <citation type="submission" date="2022-10" db="EMBL/GenBank/DDBJ databases">
        <title>Culturing micro-colonial fungi from biological soil crusts in the Mojave desert and describing Neophaeococcomyces mojavensis, and introducing the new genera and species Taxawa tesnikishii.</title>
        <authorList>
            <person name="Kurbessoian T."/>
            <person name="Stajich J.E."/>
        </authorList>
    </citation>
    <scope>NUCLEOTIDE SEQUENCE</scope>
    <source>
        <strain evidence="1">JES_112</strain>
    </source>
</reference>
<protein>
    <submittedName>
        <fullName evidence="1">Uncharacterized protein</fullName>
    </submittedName>
</protein>
<keyword evidence="2" id="KW-1185">Reference proteome</keyword>
<proteinExistence type="predicted"/>
<gene>
    <name evidence="1" type="ORF">H2198_006299</name>
</gene>
<dbReference type="Proteomes" id="UP001172386">
    <property type="component" value="Unassembled WGS sequence"/>
</dbReference>